<dbReference type="GO" id="GO:0031090">
    <property type="term" value="C:organelle membrane"/>
    <property type="evidence" value="ECO:0007669"/>
    <property type="project" value="UniProtKB-ARBA"/>
</dbReference>
<comment type="caution">
    <text evidence="19">The sequence shown here is derived from an EMBL/GenBank/DDBJ whole genome shotgun (WGS) entry which is preliminary data.</text>
</comment>
<comment type="pathway">
    <text evidence="3">Protein modification; protein ubiquitination.</text>
</comment>
<evidence type="ECO:0000256" key="2">
    <source>
        <dbReference type="ARBA" id="ARBA00004167"/>
    </source>
</evidence>
<dbReference type="EC" id="2.3.2.31" evidence="4"/>
<proteinExistence type="inferred from homology"/>
<dbReference type="EMBL" id="CAFZ01000409">
    <property type="protein sequence ID" value="CCA75181.1"/>
    <property type="molecule type" value="Genomic_DNA"/>
</dbReference>
<dbReference type="InterPro" id="IPR044066">
    <property type="entry name" value="TRIAD_supradom"/>
</dbReference>
<dbReference type="InterPro" id="IPR047548">
    <property type="entry name" value="Rcat_RBR_RNF14"/>
</dbReference>
<organism evidence="19 20">
    <name type="scientific">Serendipita indica (strain DSM 11827)</name>
    <name type="common">Root endophyte fungus</name>
    <name type="synonym">Piriformospora indica</name>
    <dbReference type="NCBI Taxonomy" id="1109443"/>
    <lineage>
        <taxon>Eukaryota</taxon>
        <taxon>Fungi</taxon>
        <taxon>Dikarya</taxon>
        <taxon>Basidiomycota</taxon>
        <taxon>Agaricomycotina</taxon>
        <taxon>Agaricomycetes</taxon>
        <taxon>Sebacinales</taxon>
        <taxon>Serendipitaceae</taxon>
        <taxon>Serendipita</taxon>
    </lineage>
</organism>
<evidence type="ECO:0000256" key="9">
    <source>
        <dbReference type="ARBA" id="ARBA00022771"/>
    </source>
</evidence>
<evidence type="ECO:0000256" key="10">
    <source>
        <dbReference type="ARBA" id="ARBA00022786"/>
    </source>
</evidence>
<dbReference type="CDD" id="cd20341">
    <property type="entry name" value="BRcat_RBR_RNF14"/>
    <property type="match status" value="1"/>
</dbReference>
<dbReference type="InterPro" id="IPR031127">
    <property type="entry name" value="E3_UB_ligase_RBR"/>
</dbReference>
<keyword evidence="11" id="KW-0862">Zinc</keyword>
<evidence type="ECO:0000256" key="13">
    <source>
        <dbReference type="ARBA" id="ARBA00023136"/>
    </source>
</evidence>
<dbReference type="HOGENOM" id="CLU_021364_2_2_1"/>
<keyword evidence="9 15" id="KW-0863">Zinc-finger</keyword>
<dbReference type="PROSITE" id="PS00518">
    <property type="entry name" value="ZF_RING_1"/>
    <property type="match status" value="1"/>
</dbReference>
<sequence>MANDDLVHCANLREEEWAVLCSAFPEYTEASTSAVSAPGALRLEIPVELNEQEVEIASDLPLDVDSLPESPARLRISNLPPLILELIFPSTYPLRATPLLARLHTVNTWLTSTEIGRIRQRLIDIWEEDLHIESGTLWRTCEWIRSADFLHDLGLMDGSVRLLHPKPHLLAQRLQEHDAAVKFRAFSDSKFDCAICLTSLKGSKCIQLNCKHVFCRPCLTDFWSLHIKEGDVDRVMCADAECVKANRPVTEDELSRVVSEAETQRWKAIKRKRALETDPGLVYCPIAVCQGPCPSPNAQRLKQFDLSSVDDVTLRRNHLTLRTCENCGFAFCMLCKRSWHGLAPCSSDIKAKFVQEYMELEDGSEGRLALERRFGKAQLVRLVTKFKEEMETENWLKSSTTNCPNCSTSVEKSMGCNHMTCTRCSTHFCYLCGQKLRAEDPYSHFSNDPNCKGRLFEANGWEEEDDEDFAADPFD</sequence>
<dbReference type="PROSITE" id="PS50089">
    <property type="entry name" value="ZF_RING_2"/>
    <property type="match status" value="1"/>
</dbReference>
<keyword evidence="7" id="KW-0479">Metal-binding</keyword>
<dbReference type="Proteomes" id="UP000007148">
    <property type="component" value="Unassembled WGS sequence"/>
</dbReference>
<keyword evidence="8" id="KW-0677">Repeat</keyword>
<dbReference type="SUPFAM" id="SSF57850">
    <property type="entry name" value="RING/U-box"/>
    <property type="match status" value="2"/>
</dbReference>
<evidence type="ECO:0000259" key="17">
    <source>
        <dbReference type="PROSITE" id="PS50908"/>
    </source>
</evidence>
<comment type="similarity">
    <text evidence="14">Belongs to the RBR family. RNF14 subfamily.</text>
</comment>
<evidence type="ECO:0000256" key="14">
    <source>
        <dbReference type="ARBA" id="ARBA00044508"/>
    </source>
</evidence>
<dbReference type="AlphaFoldDB" id="G4TV38"/>
<dbReference type="GO" id="GO:0005737">
    <property type="term" value="C:cytoplasm"/>
    <property type="evidence" value="ECO:0007669"/>
    <property type="project" value="UniProtKB-ARBA"/>
</dbReference>
<evidence type="ECO:0000313" key="19">
    <source>
        <dbReference type="EMBL" id="CCA75181.1"/>
    </source>
</evidence>
<name>G4TV38_SERID</name>
<dbReference type="CDD" id="cd20354">
    <property type="entry name" value="Rcat_RBR_RNF14"/>
    <property type="match status" value="1"/>
</dbReference>
<dbReference type="Pfam" id="PF22191">
    <property type="entry name" value="IBR_1"/>
    <property type="match status" value="1"/>
</dbReference>
<dbReference type="STRING" id="1109443.G4TV38"/>
<dbReference type="InterPro" id="IPR017907">
    <property type="entry name" value="Znf_RING_CS"/>
</dbReference>
<evidence type="ECO:0000313" key="20">
    <source>
        <dbReference type="Proteomes" id="UP000007148"/>
    </source>
</evidence>
<comment type="subcellular location">
    <subcellularLocation>
        <location evidence="2">Membrane</location>
        <topology evidence="2">Single-pass membrane protein</topology>
    </subcellularLocation>
</comment>
<dbReference type="PROSITE" id="PS50908">
    <property type="entry name" value="RWD"/>
    <property type="match status" value="1"/>
</dbReference>
<feature type="domain" description="RING-type" evidence="16">
    <location>
        <begin position="193"/>
        <end position="237"/>
    </location>
</feature>
<keyword evidence="5" id="KW-0808">Transferase</keyword>
<evidence type="ECO:0000259" key="18">
    <source>
        <dbReference type="PROSITE" id="PS51873"/>
    </source>
</evidence>
<dbReference type="OrthoDB" id="1431934at2759"/>
<evidence type="ECO:0000256" key="6">
    <source>
        <dbReference type="ARBA" id="ARBA00022692"/>
    </source>
</evidence>
<feature type="domain" description="RWD" evidence="17">
    <location>
        <begin position="15"/>
        <end position="151"/>
    </location>
</feature>
<evidence type="ECO:0000256" key="7">
    <source>
        <dbReference type="ARBA" id="ARBA00022723"/>
    </source>
</evidence>
<dbReference type="InterPro" id="IPR013083">
    <property type="entry name" value="Znf_RING/FYVE/PHD"/>
</dbReference>
<evidence type="ECO:0000256" key="11">
    <source>
        <dbReference type="ARBA" id="ARBA00022833"/>
    </source>
</evidence>
<dbReference type="InterPro" id="IPR016135">
    <property type="entry name" value="UBQ-conjugating_enzyme/RWD"/>
</dbReference>
<dbReference type="FunFam" id="3.30.40.10:FF:000051">
    <property type="entry name" value="RBR-type E3 ubiquitin transferase"/>
    <property type="match status" value="1"/>
</dbReference>
<dbReference type="GO" id="GO:0016567">
    <property type="term" value="P:protein ubiquitination"/>
    <property type="evidence" value="ECO:0007669"/>
    <property type="project" value="InterPro"/>
</dbReference>
<dbReference type="GO" id="GO:0061630">
    <property type="term" value="F:ubiquitin protein ligase activity"/>
    <property type="evidence" value="ECO:0007669"/>
    <property type="project" value="UniProtKB-EC"/>
</dbReference>
<dbReference type="PANTHER" id="PTHR11685">
    <property type="entry name" value="RBR FAMILY RING FINGER AND IBR DOMAIN-CONTAINING"/>
    <property type="match status" value="1"/>
</dbReference>
<evidence type="ECO:0000256" key="1">
    <source>
        <dbReference type="ARBA" id="ARBA00001798"/>
    </source>
</evidence>
<evidence type="ECO:0000256" key="5">
    <source>
        <dbReference type="ARBA" id="ARBA00022679"/>
    </source>
</evidence>
<gene>
    <name evidence="19" type="ORF">PIIN_09165</name>
</gene>
<dbReference type="Gene3D" id="3.10.110.10">
    <property type="entry name" value="Ubiquitin Conjugating Enzyme"/>
    <property type="match status" value="1"/>
</dbReference>
<dbReference type="OMA" id="PRSWCQG"/>
<dbReference type="InterPro" id="IPR018957">
    <property type="entry name" value="Znf_C3HC4_RING-type"/>
</dbReference>
<dbReference type="SMART" id="SM00647">
    <property type="entry name" value="IBR"/>
    <property type="match status" value="2"/>
</dbReference>
<feature type="domain" description="RING-type" evidence="18">
    <location>
        <begin position="189"/>
        <end position="455"/>
    </location>
</feature>
<dbReference type="Pfam" id="PF00097">
    <property type="entry name" value="zf-C3HC4"/>
    <property type="match status" value="1"/>
</dbReference>
<dbReference type="InterPro" id="IPR006575">
    <property type="entry name" value="RWD_dom"/>
</dbReference>
<keyword evidence="6" id="KW-0812">Transmembrane</keyword>
<dbReference type="eggNOG" id="KOG1814">
    <property type="taxonomic scope" value="Eukaryota"/>
</dbReference>
<dbReference type="CDD" id="cd23134">
    <property type="entry name" value="RING-HC_ITT1-like"/>
    <property type="match status" value="1"/>
</dbReference>
<dbReference type="SMART" id="SM00184">
    <property type="entry name" value="RING"/>
    <property type="match status" value="2"/>
</dbReference>
<dbReference type="InParanoid" id="G4TV38"/>
<evidence type="ECO:0000256" key="3">
    <source>
        <dbReference type="ARBA" id="ARBA00004906"/>
    </source>
</evidence>
<keyword evidence="12" id="KW-1133">Transmembrane helix</keyword>
<keyword evidence="20" id="KW-1185">Reference proteome</keyword>
<comment type="catalytic activity">
    <reaction evidence="1">
        <text>[E2 ubiquitin-conjugating enzyme]-S-ubiquitinyl-L-cysteine + [acceptor protein]-L-lysine = [E2 ubiquitin-conjugating enzyme]-L-cysteine + [acceptor protein]-N(6)-ubiquitinyl-L-lysine.</text>
        <dbReference type="EC" id="2.3.2.31"/>
    </reaction>
</comment>
<dbReference type="InterPro" id="IPR002867">
    <property type="entry name" value="IBR_dom"/>
</dbReference>
<keyword evidence="13" id="KW-0472">Membrane</keyword>
<evidence type="ECO:0000256" key="12">
    <source>
        <dbReference type="ARBA" id="ARBA00022989"/>
    </source>
</evidence>
<dbReference type="Pfam" id="PF01485">
    <property type="entry name" value="IBR"/>
    <property type="match status" value="1"/>
</dbReference>
<evidence type="ECO:0000256" key="15">
    <source>
        <dbReference type="PROSITE-ProRule" id="PRU00175"/>
    </source>
</evidence>
<evidence type="ECO:0000256" key="8">
    <source>
        <dbReference type="ARBA" id="ARBA00022737"/>
    </source>
</evidence>
<reference evidence="19 20" key="1">
    <citation type="journal article" date="2011" name="PLoS Pathog.">
        <title>Endophytic Life Strategies Decoded by Genome and Transcriptome Analyses of the Mutualistic Root Symbiont Piriformospora indica.</title>
        <authorList>
            <person name="Zuccaro A."/>
            <person name="Lahrmann U."/>
            <person name="Guldener U."/>
            <person name="Langen G."/>
            <person name="Pfiffi S."/>
            <person name="Biedenkopf D."/>
            <person name="Wong P."/>
            <person name="Samans B."/>
            <person name="Grimm C."/>
            <person name="Basiewicz M."/>
            <person name="Murat C."/>
            <person name="Martin F."/>
            <person name="Kogel K.H."/>
        </authorList>
    </citation>
    <scope>NUCLEOTIDE SEQUENCE [LARGE SCALE GENOMIC DNA]</scope>
    <source>
        <strain evidence="19 20">DSM 11827</strain>
    </source>
</reference>
<evidence type="ECO:0000256" key="4">
    <source>
        <dbReference type="ARBA" id="ARBA00012251"/>
    </source>
</evidence>
<accession>G4TV38</accession>
<protein>
    <recommendedName>
        <fullName evidence="4">RBR-type E3 ubiquitin transferase</fullName>
        <ecNumber evidence="4">2.3.2.31</ecNumber>
    </recommendedName>
</protein>
<dbReference type="GO" id="GO:0008270">
    <property type="term" value="F:zinc ion binding"/>
    <property type="evidence" value="ECO:0007669"/>
    <property type="project" value="UniProtKB-KW"/>
</dbReference>
<dbReference type="FunCoup" id="G4TV38">
    <property type="interactions" value="123"/>
</dbReference>
<dbReference type="SUPFAM" id="SSF54495">
    <property type="entry name" value="UBC-like"/>
    <property type="match status" value="1"/>
</dbReference>
<dbReference type="Pfam" id="PF05773">
    <property type="entry name" value="RWD"/>
    <property type="match status" value="1"/>
</dbReference>
<keyword evidence="10" id="KW-0833">Ubl conjugation pathway</keyword>
<dbReference type="PROSITE" id="PS51873">
    <property type="entry name" value="TRIAD"/>
    <property type="match status" value="1"/>
</dbReference>
<dbReference type="Gene3D" id="3.30.40.10">
    <property type="entry name" value="Zinc/RING finger domain, C3HC4 (zinc finger)"/>
    <property type="match status" value="1"/>
</dbReference>
<dbReference type="Gene3D" id="1.20.120.1750">
    <property type="match status" value="1"/>
</dbReference>
<dbReference type="InterPro" id="IPR001841">
    <property type="entry name" value="Znf_RING"/>
</dbReference>
<dbReference type="CDD" id="cd23820">
    <property type="entry name" value="RWD_RNF14"/>
    <property type="match status" value="1"/>
</dbReference>
<evidence type="ECO:0000259" key="16">
    <source>
        <dbReference type="PROSITE" id="PS50089"/>
    </source>
</evidence>